<feature type="compositionally biased region" description="Basic and acidic residues" evidence="1">
    <location>
        <begin position="16"/>
        <end position="42"/>
    </location>
</feature>
<sequence>MGNKKRIGSRGAGDVGKVHADKDGGEEGEKKIGKIFSTKDAEGSDDEGREGEDKVVLPGEGVTDGGCDEDEGKEGEIGKSATFEDYQNKECENG</sequence>
<name>A0A1F6B3A7_9BACT</name>
<accession>A0A1F6B3A7</accession>
<evidence type="ECO:0000256" key="1">
    <source>
        <dbReference type="SAM" id="MobiDB-lite"/>
    </source>
</evidence>
<gene>
    <name evidence="2" type="ORF">A3I51_01380</name>
</gene>
<organism evidence="2 3">
    <name type="scientific">Candidatus Gottesmanbacteria bacterium RIFCSPLOWO2_02_FULL_38_8</name>
    <dbReference type="NCBI Taxonomy" id="1798397"/>
    <lineage>
        <taxon>Bacteria</taxon>
        <taxon>Candidatus Gottesmaniibacteriota</taxon>
    </lineage>
</organism>
<dbReference type="EMBL" id="MFKA01000070">
    <property type="protein sequence ID" value="OGG31232.1"/>
    <property type="molecule type" value="Genomic_DNA"/>
</dbReference>
<comment type="caution">
    <text evidence="2">The sequence shown here is derived from an EMBL/GenBank/DDBJ whole genome shotgun (WGS) entry which is preliminary data.</text>
</comment>
<evidence type="ECO:0000313" key="3">
    <source>
        <dbReference type="Proteomes" id="UP000179209"/>
    </source>
</evidence>
<dbReference type="Proteomes" id="UP000179209">
    <property type="component" value="Unassembled WGS sequence"/>
</dbReference>
<reference evidence="2 3" key="1">
    <citation type="journal article" date="2016" name="Nat. Commun.">
        <title>Thousands of microbial genomes shed light on interconnected biogeochemical processes in an aquifer system.</title>
        <authorList>
            <person name="Anantharaman K."/>
            <person name="Brown C.T."/>
            <person name="Hug L.A."/>
            <person name="Sharon I."/>
            <person name="Castelle C.J."/>
            <person name="Probst A.J."/>
            <person name="Thomas B.C."/>
            <person name="Singh A."/>
            <person name="Wilkins M.J."/>
            <person name="Karaoz U."/>
            <person name="Brodie E.L."/>
            <person name="Williams K.H."/>
            <person name="Hubbard S.S."/>
            <person name="Banfield J.F."/>
        </authorList>
    </citation>
    <scope>NUCLEOTIDE SEQUENCE [LARGE SCALE GENOMIC DNA]</scope>
</reference>
<feature type="region of interest" description="Disordered" evidence="1">
    <location>
        <begin position="1"/>
        <end position="94"/>
    </location>
</feature>
<evidence type="ECO:0000313" key="2">
    <source>
        <dbReference type="EMBL" id="OGG31232.1"/>
    </source>
</evidence>
<dbReference type="AlphaFoldDB" id="A0A1F6B3A7"/>
<proteinExistence type="predicted"/>
<protein>
    <submittedName>
        <fullName evidence="2">Uncharacterized protein</fullName>
    </submittedName>
</protein>